<dbReference type="AlphaFoldDB" id="C2KIE2"/>
<protein>
    <submittedName>
        <fullName evidence="1">Uncharacterized protein</fullName>
    </submittedName>
</protein>
<comment type="caution">
    <text evidence="1">The sequence shown here is derived from an EMBL/GenBank/DDBJ whole genome shotgun (WGS) entry which is preliminary data.</text>
</comment>
<gene>
    <name evidence="1" type="ORF">HMPREF0555_0408</name>
</gene>
<proteinExistence type="predicted"/>
<organism evidence="1 2">
    <name type="scientific">Leuconostoc mesenteroides subsp. cremoris ATCC 19254</name>
    <dbReference type="NCBI Taxonomy" id="586220"/>
    <lineage>
        <taxon>Bacteria</taxon>
        <taxon>Bacillati</taxon>
        <taxon>Bacillota</taxon>
        <taxon>Bacilli</taxon>
        <taxon>Lactobacillales</taxon>
        <taxon>Lactobacillaceae</taxon>
        <taxon>Leuconostoc</taxon>
    </lineage>
</organism>
<name>C2KIE2_LEUMC</name>
<accession>C2KIE2</accession>
<dbReference type="EMBL" id="ACKV01000013">
    <property type="protein sequence ID" value="EEJ42968.1"/>
    <property type="molecule type" value="Genomic_DNA"/>
</dbReference>
<evidence type="ECO:0000313" key="1">
    <source>
        <dbReference type="EMBL" id="EEJ42968.1"/>
    </source>
</evidence>
<evidence type="ECO:0000313" key="2">
    <source>
        <dbReference type="Proteomes" id="UP000004283"/>
    </source>
</evidence>
<sequence>MKGVGKLQIPKVTIRSVSLFQRWQNTTLDLWYILHKYTHISVYKQYNIHRILSDSGFVGMTKLKTRWIMADRTDKMLRDYFSGRLKLMAEVEPRYKQDIADITFCLSVIKPEHSEVIKRYYSDKFITWEEVVSEAGKSHSSLRTWRNDFKTLLNVMTQHGDEFIKLRREAQQKPLI</sequence>
<dbReference type="HOGENOM" id="CLU_1523371_0_0_9"/>
<dbReference type="Proteomes" id="UP000004283">
    <property type="component" value="Unassembled WGS sequence"/>
</dbReference>
<reference evidence="1 2" key="1">
    <citation type="submission" date="2009-04" db="EMBL/GenBank/DDBJ databases">
        <authorList>
            <person name="Qin X."/>
            <person name="Bachman B."/>
            <person name="Battles P."/>
            <person name="Bell A."/>
            <person name="Bess C."/>
            <person name="Bickham C."/>
            <person name="Chaboub L."/>
            <person name="Chen D."/>
            <person name="Coyle M."/>
            <person name="Deiros D.R."/>
            <person name="Dinh H."/>
            <person name="Forbes L."/>
            <person name="Fowler G."/>
            <person name="Francisco L."/>
            <person name="Fu Q."/>
            <person name="Gubbala S."/>
            <person name="Hale W."/>
            <person name="Han Y."/>
            <person name="Hemphill L."/>
            <person name="Highlander S.K."/>
            <person name="Hirani K."/>
            <person name="Hogues M."/>
            <person name="Jackson L."/>
            <person name="Jakkamsetti A."/>
            <person name="Javaid M."/>
            <person name="Jiang H."/>
            <person name="Korchina V."/>
            <person name="Kovar C."/>
            <person name="Lara F."/>
            <person name="Lee S."/>
            <person name="Mata R."/>
            <person name="Mathew T."/>
            <person name="Moen C."/>
            <person name="Morales K."/>
            <person name="Munidasa M."/>
            <person name="Nazareth L."/>
            <person name="Ngo R."/>
            <person name="Nguyen L."/>
            <person name="Okwuonu G."/>
            <person name="Ongeri F."/>
            <person name="Patil S."/>
            <person name="Petrosino J."/>
            <person name="Pham C."/>
            <person name="Pham P."/>
            <person name="Pu L.-L."/>
            <person name="Puazo M."/>
            <person name="Raj R."/>
            <person name="Reid J."/>
            <person name="Rouhana J."/>
            <person name="Saada N."/>
            <person name="Shang Y."/>
            <person name="Simmons D."/>
            <person name="Thornton R."/>
            <person name="Warren J."/>
            <person name="Weissenberger G."/>
            <person name="Zhang J."/>
            <person name="Zhang L."/>
            <person name="Zhou C."/>
            <person name="Zhu D."/>
            <person name="Muzny D."/>
            <person name="Worley K."/>
            <person name="Gibbs R."/>
        </authorList>
    </citation>
    <scope>NUCLEOTIDE SEQUENCE [LARGE SCALE GENOMIC DNA]</scope>
    <source>
        <strain evidence="1 2">ATCC 19254</strain>
    </source>
</reference>